<dbReference type="HOGENOM" id="CLU_619307_0_0_5"/>
<dbReference type="EnsemblBacteria" id="AAK22896">
    <property type="protein sequence ID" value="AAK22896"/>
    <property type="gene ID" value="CC_0912"/>
</dbReference>
<dbReference type="InterPro" id="IPR018713">
    <property type="entry name" value="MPAB/Lcp_cat_dom"/>
</dbReference>
<dbReference type="eggNOG" id="ENOG502Z8BV">
    <property type="taxonomic scope" value="Bacteria"/>
</dbReference>
<name>Q9A9R2_CAUVC</name>
<dbReference type="AlphaFoldDB" id="Q9A9R2"/>
<evidence type="ECO:0000259" key="1">
    <source>
        <dbReference type="Pfam" id="PF09995"/>
    </source>
</evidence>
<gene>
    <name evidence="2" type="ordered locus">CC_0912</name>
</gene>
<dbReference type="Proteomes" id="UP000001816">
    <property type="component" value="Chromosome"/>
</dbReference>
<feature type="domain" description="ER-bound oxygenase mpaB/mpaB'/Rubber oxygenase catalytic" evidence="1">
    <location>
        <begin position="154"/>
        <end position="385"/>
    </location>
</feature>
<evidence type="ECO:0000313" key="2">
    <source>
        <dbReference type="EMBL" id="AAK22896.1"/>
    </source>
</evidence>
<reference evidence="2 3" key="1">
    <citation type="journal article" date="2001" name="Proc. Natl. Acad. Sci. U.S.A.">
        <title>Complete genome sequence of Caulobacter crescentus.</title>
        <authorList>
            <person name="Nierman W.C."/>
            <person name="Feldblyum T.V."/>
            <person name="Laub M.T."/>
            <person name="Paulsen I.T."/>
            <person name="Nelson K.E."/>
            <person name="Eisen J.A."/>
            <person name="Heidelberg J.F."/>
            <person name="Alley M.R."/>
            <person name="Ohta N."/>
            <person name="Maddock J.R."/>
            <person name="Potocka I."/>
            <person name="Nelson W.C."/>
            <person name="Newton A."/>
            <person name="Stephens C."/>
            <person name="Phadke N.D."/>
            <person name="Ely B."/>
            <person name="DeBoy R.T."/>
            <person name="Dodson R.J."/>
            <person name="Durkin A.S."/>
            <person name="Gwinn M.L."/>
            <person name="Haft D.H."/>
            <person name="Kolonay J.F."/>
            <person name="Smit J."/>
            <person name="Craven M.B."/>
            <person name="Khouri H."/>
            <person name="Shetty J."/>
            <person name="Berry K."/>
            <person name="Utterback T."/>
            <person name="Tran K."/>
            <person name="Wolf A."/>
            <person name="Vamathevan J."/>
            <person name="Ermolaeva M."/>
            <person name="White O."/>
            <person name="Salzberg S.L."/>
            <person name="Venter J.C."/>
            <person name="Shapiro L."/>
            <person name="Fraser C.M."/>
        </authorList>
    </citation>
    <scope>NUCLEOTIDE SEQUENCE [LARGE SCALE GENOMIC DNA]</scope>
    <source>
        <strain evidence="3">ATCC 19089 / CB15</strain>
    </source>
</reference>
<dbReference type="PIR" id="D87362">
    <property type="entry name" value="D87362"/>
</dbReference>
<dbReference type="KEGG" id="ccr:CC_0912"/>
<dbReference type="STRING" id="190650.CC_0912"/>
<dbReference type="PANTHER" id="PTHR37539:SF1">
    <property type="entry name" value="ER-BOUND OXYGENASE MPAB_MPAB'_RUBBER OXYGENASE CATALYTIC DOMAIN-CONTAINING PROTEIN"/>
    <property type="match status" value="1"/>
</dbReference>
<dbReference type="GO" id="GO:0016491">
    <property type="term" value="F:oxidoreductase activity"/>
    <property type="evidence" value="ECO:0007669"/>
    <property type="project" value="InterPro"/>
</dbReference>
<keyword evidence="3" id="KW-1185">Reference proteome</keyword>
<dbReference type="BioCyc" id="CAULO:CC0912-MONOMER"/>
<organism evidence="2 3">
    <name type="scientific">Caulobacter vibrioides (strain ATCC 19089 / CIP 103742 / CB 15)</name>
    <name type="common">Caulobacter crescentus</name>
    <dbReference type="NCBI Taxonomy" id="190650"/>
    <lineage>
        <taxon>Bacteria</taxon>
        <taxon>Pseudomonadati</taxon>
        <taxon>Pseudomonadota</taxon>
        <taxon>Alphaproteobacteria</taxon>
        <taxon>Caulobacterales</taxon>
        <taxon>Caulobacteraceae</taxon>
        <taxon>Caulobacter</taxon>
    </lineage>
</organism>
<proteinExistence type="predicted"/>
<dbReference type="InterPro" id="IPR037473">
    <property type="entry name" value="Lcp-like"/>
</dbReference>
<dbReference type="SMR" id="Q9A9R2"/>
<dbReference type="Pfam" id="PF09995">
    <property type="entry name" value="MPAB_Lcp_cat"/>
    <property type="match status" value="1"/>
</dbReference>
<dbReference type="PATRIC" id="fig|190650.5.peg.925"/>
<evidence type="ECO:0000313" key="3">
    <source>
        <dbReference type="Proteomes" id="UP000001816"/>
    </source>
</evidence>
<sequence>MGPPPREDRMDTALERVRAKVASQKQALPALYGDVDFDLTPERFTDDPKTSVAPRLAHAKLDPDKLALIKAYTLLGDVVADAYAALMPKYGFRPLIQMLTTACDQGIAAVPDAPPELAAFIADMERIPDWLDMDMVREGQKLDRNAAANLGPFAIRGAFIATFMNKYAALPMALTGTLSNDTAARRVNETATFFTTTLLPGSLERHGAGFKAAAMVRLMHSMVRFNALKRSNLWDVGVYGIPIPQVDQMPAGLIPIFLMSYKIVATGRTVFTPEERARVELARYRCFLLGLPEDLLADTPQGVVDTMNARSATLRAGFDDATCGELVRATLNAYLPPNERPENKLFDKVERGFAKVFFLKNFLNGDRAAARRMGVEIGPRDFMLFGLVALLVSSQLAAYRLARNVPGVADLADRRLVTRLKKQLARYGHAEFTSDAEQYRPAPGAKAAA</sequence>
<dbReference type="PANTHER" id="PTHR37539">
    <property type="entry name" value="SECRETED PROTEIN-RELATED"/>
    <property type="match status" value="1"/>
</dbReference>
<protein>
    <recommendedName>
        <fullName evidence="1">ER-bound oxygenase mpaB/mpaB'/Rubber oxygenase catalytic domain-containing protein</fullName>
    </recommendedName>
</protein>
<accession>Q9A9R2</accession>
<dbReference type="EMBL" id="AE005673">
    <property type="protein sequence ID" value="AAK22896.1"/>
    <property type="molecule type" value="Genomic_DNA"/>
</dbReference>